<name>A0ABR0EZC1_ZASCE</name>
<feature type="domain" description="AB hydrolase-1" evidence="1">
    <location>
        <begin position="27"/>
        <end position="149"/>
    </location>
</feature>
<dbReference type="InterPro" id="IPR050266">
    <property type="entry name" value="AB_hydrolase_sf"/>
</dbReference>
<dbReference type="PANTHER" id="PTHR43798:SF33">
    <property type="entry name" value="HYDROLASE, PUTATIVE (AFU_ORTHOLOGUE AFUA_2G14860)-RELATED"/>
    <property type="match status" value="1"/>
</dbReference>
<dbReference type="Gene3D" id="3.40.50.1820">
    <property type="entry name" value="alpha/beta hydrolase"/>
    <property type="match status" value="1"/>
</dbReference>
<dbReference type="PANTHER" id="PTHR43798">
    <property type="entry name" value="MONOACYLGLYCEROL LIPASE"/>
    <property type="match status" value="1"/>
</dbReference>
<organism evidence="2 3">
    <name type="scientific">Zasmidium cellare</name>
    <name type="common">Wine cellar mold</name>
    <name type="synonym">Racodium cellare</name>
    <dbReference type="NCBI Taxonomy" id="395010"/>
    <lineage>
        <taxon>Eukaryota</taxon>
        <taxon>Fungi</taxon>
        <taxon>Dikarya</taxon>
        <taxon>Ascomycota</taxon>
        <taxon>Pezizomycotina</taxon>
        <taxon>Dothideomycetes</taxon>
        <taxon>Dothideomycetidae</taxon>
        <taxon>Mycosphaerellales</taxon>
        <taxon>Mycosphaerellaceae</taxon>
        <taxon>Zasmidium</taxon>
    </lineage>
</organism>
<dbReference type="SUPFAM" id="SSF53474">
    <property type="entry name" value="alpha/beta-Hydrolases"/>
    <property type="match status" value="1"/>
</dbReference>
<dbReference type="InterPro" id="IPR000073">
    <property type="entry name" value="AB_hydrolase_1"/>
</dbReference>
<keyword evidence="3" id="KW-1185">Reference proteome</keyword>
<dbReference type="InterPro" id="IPR000639">
    <property type="entry name" value="Epox_hydrolase-like"/>
</dbReference>
<protein>
    <recommendedName>
        <fullName evidence="1">AB hydrolase-1 domain-containing protein</fullName>
    </recommendedName>
</protein>
<comment type="caution">
    <text evidence="2">The sequence shown here is derived from an EMBL/GenBank/DDBJ whole genome shotgun (WGS) entry which is preliminary data.</text>
</comment>
<dbReference type="EMBL" id="JAXOVC010000001">
    <property type="protein sequence ID" value="KAK4506842.1"/>
    <property type="molecule type" value="Genomic_DNA"/>
</dbReference>
<dbReference type="Pfam" id="PF00561">
    <property type="entry name" value="Abhydrolase_1"/>
    <property type="match status" value="1"/>
</dbReference>
<gene>
    <name evidence="2" type="ORF">PRZ48_000575</name>
</gene>
<dbReference type="InterPro" id="IPR029058">
    <property type="entry name" value="AB_hydrolase_fold"/>
</dbReference>
<reference evidence="2 3" key="1">
    <citation type="journal article" date="2023" name="G3 (Bethesda)">
        <title>A chromosome-level genome assembly of Zasmidium syzygii isolated from banana leaves.</title>
        <authorList>
            <person name="van Westerhoven A.C."/>
            <person name="Mehrabi R."/>
            <person name="Talebi R."/>
            <person name="Steentjes M.B.F."/>
            <person name="Corcolon B."/>
            <person name="Chong P.A."/>
            <person name="Kema G.H.J."/>
            <person name="Seidl M.F."/>
        </authorList>
    </citation>
    <scope>NUCLEOTIDE SEQUENCE [LARGE SCALE GENOMIC DNA]</scope>
    <source>
        <strain evidence="2 3">P124</strain>
    </source>
</reference>
<accession>A0ABR0EZC1</accession>
<sequence>MNTAYKTIQTSALEVAYYDHGEKDGWPVVLSHGFPYDTHAYDEVIPHLTAKGARVIVPYLRGYGPTRFLSDRTPRAGQQAALGSDLKELLDALGFEKAVLGGFDWGGLASCVVTALWPDRVAGLVCYAGYDIIDRKAQLQPSTASLECVMWYQHLFQSERGKACLRDSRRELAQILWRQWSPTSPIIHEKFNDVAPSFDNPDFIDVVIGTYRHVLGTEEGDPSLEHLEKKLASLPAITVPCITLDGTQDPLKPGGSATHAKHFTGRHERREYDVGHAFPLEAPKAFADAILDVHQWSK</sequence>
<dbReference type="PRINTS" id="PR00412">
    <property type="entry name" value="EPOXHYDRLASE"/>
</dbReference>
<proteinExistence type="predicted"/>
<evidence type="ECO:0000313" key="2">
    <source>
        <dbReference type="EMBL" id="KAK4506842.1"/>
    </source>
</evidence>
<evidence type="ECO:0000313" key="3">
    <source>
        <dbReference type="Proteomes" id="UP001305779"/>
    </source>
</evidence>
<evidence type="ECO:0000259" key="1">
    <source>
        <dbReference type="Pfam" id="PF00561"/>
    </source>
</evidence>
<dbReference type="Proteomes" id="UP001305779">
    <property type="component" value="Unassembled WGS sequence"/>
</dbReference>